<name>A0ABY4G3I0_9BACT</name>
<reference evidence="1" key="1">
    <citation type="submission" date="2022-04" db="EMBL/GenBank/DDBJ databases">
        <title>Hymenobacter sp. isolated from the air.</title>
        <authorList>
            <person name="Won M."/>
            <person name="Lee C.-M."/>
            <person name="Woen H.-Y."/>
            <person name="Kwon S.-W."/>
        </authorList>
    </citation>
    <scope>NUCLEOTIDE SEQUENCE</scope>
    <source>
        <strain evidence="1">5420S-77</strain>
    </source>
</reference>
<sequence>MLTLGRLFTGVLAVGMCLSSCQDDDETSIDTQTLLFGSFYGECSGERCVEIYKLDTNKRELSEDTQDKYPLANSPYNGQYTALPASFYPLVQDLPNLIPNQLFLEANGSIGSPDASDQGGFYLEVTQNGNRRYWFIDTQKTRIPAFLHPLVDTLSTRIPKLP</sequence>
<dbReference type="RefSeq" id="WP_245119447.1">
    <property type="nucleotide sequence ID" value="NZ_CP095061.1"/>
</dbReference>
<organism evidence="1 2">
    <name type="scientific">Hymenobacter volaticus</name>
    <dbReference type="NCBI Taxonomy" id="2932254"/>
    <lineage>
        <taxon>Bacteria</taxon>
        <taxon>Pseudomonadati</taxon>
        <taxon>Bacteroidota</taxon>
        <taxon>Cytophagia</taxon>
        <taxon>Cytophagales</taxon>
        <taxon>Hymenobacteraceae</taxon>
        <taxon>Hymenobacter</taxon>
    </lineage>
</organism>
<keyword evidence="2" id="KW-1185">Reference proteome</keyword>
<dbReference type="Proteomes" id="UP000830401">
    <property type="component" value="Chromosome"/>
</dbReference>
<accession>A0ABY4G3I0</accession>
<dbReference type="EMBL" id="CP095061">
    <property type="protein sequence ID" value="UOQ65440.1"/>
    <property type="molecule type" value="Genomic_DNA"/>
</dbReference>
<evidence type="ECO:0000313" key="2">
    <source>
        <dbReference type="Proteomes" id="UP000830401"/>
    </source>
</evidence>
<evidence type="ECO:0008006" key="3">
    <source>
        <dbReference type="Google" id="ProtNLM"/>
    </source>
</evidence>
<evidence type="ECO:0000313" key="1">
    <source>
        <dbReference type="EMBL" id="UOQ65440.1"/>
    </source>
</evidence>
<protein>
    <recommendedName>
        <fullName evidence="3">Lipoprotein</fullName>
    </recommendedName>
</protein>
<gene>
    <name evidence="1" type="ORF">MUN86_18090</name>
</gene>
<proteinExistence type="predicted"/>